<organism evidence="11">
    <name type="scientific">Pseudochloris wilhelmii</name>
    <dbReference type="NCBI Taxonomy" id="1418016"/>
    <lineage>
        <taxon>Eukaryota</taxon>
        <taxon>Viridiplantae</taxon>
        <taxon>Chlorophyta</taxon>
        <taxon>core chlorophytes</taxon>
        <taxon>Trebouxiophyceae</taxon>
        <taxon>Chlorellales</taxon>
        <taxon>Chlorellaceae</taxon>
        <taxon>Pseudochloris</taxon>
    </lineage>
</organism>
<feature type="domain" description="RNA polymerase N-terminal" evidence="10">
    <location>
        <begin position="372"/>
        <end position="656"/>
    </location>
</feature>
<dbReference type="EC" id="2.7.7.6" evidence="9"/>
<evidence type="ECO:0000256" key="5">
    <source>
        <dbReference type="ARBA" id="ARBA00022679"/>
    </source>
</evidence>
<dbReference type="InterPro" id="IPR006592">
    <property type="entry name" value="RNA_pol_N"/>
</dbReference>
<dbReference type="Gene3D" id="4.10.860.120">
    <property type="entry name" value="RNA polymerase II, clamp domain"/>
    <property type="match status" value="1"/>
</dbReference>
<dbReference type="Pfam" id="PF00623">
    <property type="entry name" value="RNA_pol_Rpb1_2"/>
    <property type="match status" value="2"/>
</dbReference>
<dbReference type="InterPro" id="IPR044893">
    <property type="entry name" value="RNA_pol_Rpb1_clamp_domain"/>
</dbReference>
<keyword evidence="11" id="KW-0150">Chloroplast</keyword>
<keyword evidence="6 9" id="KW-0548">Nucleotidyltransferase</keyword>
<dbReference type="GeneID" id="22161171"/>
<dbReference type="InterPro" id="IPR007080">
    <property type="entry name" value="RNA_pol_Rpb1_1"/>
</dbReference>
<sequence length="796" mass="92893">MKKKYFQNLQISVASPYQIRDWSRRPFAKGWVGEVKNWETVNYKTLKPELNGLFCQRIFGPIKDYTCACGIKITKKVDRRMTFPRCPKCGVEWCHSRVRRYRLGYIDMSQPVVHTLYALQRPISPLSVSLRWSLKHLRSIMYGTEFCFIPKHFYYKKSKYQFKSKLNKVETSNTIVTFSKPTIPRLFLTKRHEQDHLNKWSSTRESYPPMPYQHGLHTYGITFDTTWRQVEDLYNYFCYILKKATCITVSIPYDNYKRRPTYGISRIVKQHIQPYPLETSGSAIKKIFTNFPLSPIYNELLYRVRETQLYIAEAETMLQFFYAHLSLDVSSYEGRRRRRFFGKMGRLEKACSKRTQRSEYISYFRQGNTHPIWMVLDYIPVLPPGLRPLVSMNGEVVVSDINSLYRTLIIRNRRIFTPEFHTRVCRSVFNPILPATWNIWCYHLRHFQEATDALLKTGNIVAGTPIKSLLDGLKGKKGRFRQHLLGKRMDYSGRSVIVVGPSLQIHECGIPEQMAGELFLPFLVKAFRKNNVAITNSIAKQLVSRPNAKTWKLVEKIISQHPVLLNRAPTLHRLGIQAFFPKLVRGKAILLHPLVCPAFNADFDGDQMAVHVPLSVPARAEALTLLLARRQLLAPASGDPLLLPTQDMVLGCYYLTIIKPTPQLSAETKTRRSLTKSILPMFFTNWKQVYEAYMRQQITIHTTVWIRWSRSQSFQNLLNEQYAKTKDIALEYRLNANGMTETIFNDRYVIMKSTQNMDKKGFHFFESKQAVYIRTTPGRVILYNTFYKAAKPYLNP</sequence>
<dbReference type="SUPFAM" id="SSF64484">
    <property type="entry name" value="beta and beta-prime subunits of DNA dependent RNA-polymerase"/>
    <property type="match status" value="1"/>
</dbReference>
<dbReference type="PANTHER" id="PTHR19376:SF54">
    <property type="entry name" value="DNA-DIRECTED RNA POLYMERASE SUBUNIT BETA"/>
    <property type="match status" value="1"/>
</dbReference>
<dbReference type="Gene3D" id="1.10.40.90">
    <property type="match status" value="1"/>
</dbReference>
<evidence type="ECO:0000256" key="3">
    <source>
        <dbReference type="ARBA" id="ARBA00022478"/>
    </source>
</evidence>
<evidence type="ECO:0000313" key="11">
    <source>
        <dbReference type="EMBL" id="AIT95530.1"/>
    </source>
</evidence>
<dbReference type="GO" id="GO:0003899">
    <property type="term" value="F:DNA-directed RNA polymerase activity"/>
    <property type="evidence" value="ECO:0007669"/>
    <property type="project" value="UniProtKB-EC"/>
</dbReference>
<protein>
    <recommendedName>
        <fullName evidence="9">DNA-directed RNA polymerase subunit</fullName>
        <ecNumber evidence="9">2.7.7.6</ecNumber>
    </recommendedName>
</protein>
<reference evidence="11" key="1">
    <citation type="journal article" date="2014" name="BMC Evol. Biol.">
        <title>Chloroplast phylogenomic analysis resolves deep-level relationships within the green algal class Trebouxiophyceae.</title>
        <authorList>
            <person name="Lemieux C."/>
            <person name="Otis C."/>
            <person name="Turmel M."/>
        </authorList>
    </citation>
    <scope>NUCLEOTIDE SEQUENCE</scope>
</reference>
<evidence type="ECO:0000256" key="8">
    <source>
        <dbReference type="ARBA" id="ARBA00048552"/>
    </source>
</evidence>
<gene>
    <name evidence="11" type="primary">rpoC1</name>
</gene>
<dbReference type="InterPro" id="IPR000722">
    <property type="entry name" value="RNA_pol_asu"/>
</dbReference>
<comment type="similarity">
    <text evidence="2">Belongs to the RNA polymerase beta' chain family. RpoC1 subfamily.</text>
</comment>
<dbReference type="SMART" id="SM00663">
    <property type="entry name" value="RPOLA_N"/>
    <property type="match status" value="1"/>
</dbReference>
<evidence type="ECO:0000256" key="9">
    <source>
        <dbReference type="RuleBase" id="RU004279"/>
    </source>
</evidence>
<dbReference type="RefSeq" id="YP_009106703.1">
    <property type="nucleotide sequence ID" value="NC_025547.1"/>
</dbReference>
<dbReference type="Gene3D" id="1.10.274.100">
    <property type="entry name" value="RNA polymerase Rpb1, domain 3"/>
    <property type="match status" value="1"/>
</dbReference>
<keyword evidence="3 9" id="KW-0240">DNA-directed RNA polymerase</keyword>
<evidence type="ECO:0000256" key="7">
    <source>
        <dbReference type="ARBA" id="ARBA00023163"/>
    </source>
</evidence>
<dbReference type="AlphaFoldDB" id="A0A097KQT1"/>
<comment type="catalytic activity">
    <reaction evidence="8 9">
        <text>RNA(n) + a ribonucleoside 5'-triphosphate = RNA(n+1) + diphosphate</text>
        <dbReference type="Rhea" id="RHEA:21248"/>
        <dbReference type="Rhea" id="RHEA-COMP:14527"/>
        <dbReference type="Rhea" id="RHEA-COMP:17342"/>
        <dbReference type="ChEBI" id="CHEBI:33019"/>
        <dbReference type="ChEBI" id="CHEBI:61557"/>
        <dbReference type="ChEBI" id="CHEBI:140395"/>
        <dbReference type="EC" id="2.7.7.6"/>
    </reaction>
</comment>
<dbReference type="PANTHER" id="PTHR19376">
    <property type="entry name" value="DNA-DIRECTED RNA POLYMERASE"/>
    <property type="match status" value="1"/>
</dbReference>
<dbReference type="GO" id="GO:0000428">
    <property type="term" value="C:DNA-directed RNA polymerase complex"/>
    <property type="evidence" value="ECO:0007669"/>
    <property type="project" value="UniProtKB-KW"/>
</dbReference>
<keyword evidence="7 9" id="KW-0804">Transcription</keyword>
<dbReference type="EMBL" id="KM462886">
    <property type="protein sequence ID" value="AIT95530.1"/>
    <property type="molecule type" value="Genomic_DNA"/>
</dbReference>
<keyword evidence="4 11" id="KW-0934">Plastid</keyword>
<dbReference type="GO" id="GO:0006351">
    <property type="term" value="P:DNA-templated transcription"/>
    <property type="evidence" value="ECO:0007669"/>
    <property type="project" value="InterPro"/>
</dbReference>
<evidence type="ECO:0000256" key="1">
    <source>
        <dbReference type="ARBA" id="ARBA00004026"/>
    </source>
</evidence>
<evidence type="ECO:0000259" key="10">
    <source>
        <dbReference type="SMART" id="SM00663"/>
    </source>
</evidence>
<accession>A0A097KQT1</accession>
<dbReference type="InterPro" id="IPR007066">
    <property type="entry name" value="RNA_pol_Rpb1_3"/>
</dbReference>
<name>A0A097KQT1_9CHLO</name>
<keyword evidence="5 9" id="KW-0808">Transferase</keyword>
<evidence type="ECO:0000256" key="2">
    <source>
        <dbReference type="ARBA" id="ARBA00007207"/>
    </source>
</evidence>
<dbReference type="Pfam" id="PF04983">
    <property type="entry name" value="RNA_pol_Rpb1_3"/>
    <property type="match status" value="1"/>
</dbReference>
<dbReference type="Gene3D" id="2.40.40.20">
    <property type="match status" value="1"/>
</dbReference>
<dbReference type="InterPro" id="IPR045867">
    <property type="entry name" value="DNA-dir_RpoC_beta_prime"/>
</dbReference>
<dbReference type="Pfam" id="PF04997">
    <property type="entry name" value="RNA_pol_Rpb1_1"/>
    <property type="match status" value="2"/>
</dbReference>
<proteinExistence type="inferred from homology"/>
<evidence type="ECO:0000256" key="6">
    <source>
        <dbReference type="ARBA" id="ARBA00022695"/>
    </source>
</evidence>
<comment type="function">
    <text evidence="1 9">DNA-dependent RNA polymerase catalyzes the transcription of DNA into RNA using the four ribonucleoside triphosphates as substrates.</text>
</comment>
<dbReference type="GO" id="GO:0003677">
    <property type="term" value="F:DNA binding"/>
    <property type="evidence" value="ECO:0007669"/>
    <property type="project" value="InterPro"/>
</dbReference>
<dbReference type="InterPro" id="IPR042102">
    <property type="entry name" value="RNA_pol_Rpb1_3_sf"/>
</dbReference>
<evidence type="ECO:0000256" key="4">
    <source>
        <dbReference type="ARBA" id="ARBA00022640"/>
    </source>
</evidence>
<geneLocation type="chloroplast" evidence="11"/>